<dbReference type="InterPro" id="IPR010798">
    <property type="entry name" value="Triadin"/>
</dbReference>
<dbReference type="EMBL" id="JAVHJS010000011">
    <property type="protein sequence ID" value="KAK2843069.1"/>
    <property type="molecule type" value="Genomic_DNA"/>
</dbReference>
<name>A0AA88MR83_TACVA</name>
<comment type="subcellular location">
    <subcellularLocation>
        <location evidence="1">Sarcoplasmic reticulum membrane</location>
        <topology evidence="1">Single-pass type II membrane protein</topology>
    </subcellularLocation>
</comment>
<evidence type="ECO:0000313" key="4">
    <source>
        <dbReference type="Proteomes" id="UP001187315"/>
    </source>
</evidence>
<keyword evidence="2" id="KW-0472">Membrane</keyword>
<evidence type="ECO:0000256" key="1">
    <source>
        <dbReference type="ARBA" id="ARBA00004157"/>
    </source>
</evidence>
<keyword evidence="2" id="KW-1133">Transmembrane helix</keyword>
<keyword evidence="2" id="KW-0812">Transmembrane</keyword>
<dbReference type="GO" id="GO:0033017">
    <property type="term" value="C:sarcoplasmic reticulum membrane"/>
    <property type="evidence" value="ECO:0007669"/>
    <property type="project" value="UniProtKB-SubCell"/>
</dbReference>
<dbReference type="PANTHER" id="PTHR14106:SF0">
    <property type="entry name" value="TRIADIN"/>
    <property type="match status" value="1"/>
</dbReference>
<dbReference type="AlphaFoldDB" id="A0AA88MR83"/>
<dbReference type="GO" id="GO:0005102">
    <property type="term" value="F:signaling receptor binding"/>
    <property type="evidence" value="ECO:0007669"/>
    <property type="project" value="InterPro"/>
</dbReference>
<accession>A0AA88MR83</accession>
<keyword evidence="4" id="KW-1185">Reference proteome</keyword>
<reference evidence="3" key="1">
    <citation type="submission" date="2023-08" db="EMBL/GenBank/DDBJ databases">
        <title>Pelteobagrus vachellii genome.</title>
        <authorList>
            <person name="Liu H."/>
        </authorList>
    </citation>
    <scope>NUCLEOTIDE SEQUENCE</scope>
    <source>
        <strain evidence="3">PRFRI_2022a</strain>
        <tissue evidence="3">Muscle</tissue>
    </source>
</reference>
<comment type="caution">
    <text evidence="3">The sequence shown here is derived from an EMBL/GenBank/DDBJ whole genome shotgun (WGS) entry which is preliminary data.</text>
</comment>
<evidence type="ECO:0000313" key="3">
    <source>
        <dbReference type="EMBL" id="KAK2843069.1"/>
    </source>
</evidence>
<proteinExistence type="predicted"/>
<dbReference type="Proteomes" id="UP001187315">
    <property type="component" value="Unassembled WGS sequence"/>
</dbReference>
<protein>
    <recommendedName>
        <fullName evidence="5">Triadin</fullName>
    </recommendedName>
</protein>
<evidence type="ECO:0000256" key="2">
    <source>
        <dbReference type="SAM" id="Phobius"/>
    </source>
</evidence>
<sequence>MTNKTEASGAGPINMEVRNREVINLTPPRVMNHGFVGVFKRPLQWMIIITLLISWSAAGIFMFDFVSDDQLTNLQHISSDPMAAVNEAVEGFTGKMSNLNDIFSNAHDYVDTVITNPMGAINQWADASTSFLLHETKGVTSYLKPGSDVLNEMNDWVRSLVVYLFHMFEDLLEVVIFNPLEMVAGAVAKILDIVKVVLRSFTGMFKSAEVWIPKTSTSPMEIASDVLEGAQNLKNNIVSIFTGDEGVVSDLNFDPMKVVTDTVEEFSDRRDMFLAYLSNILMADKDDTPHVIRRKGEFLPPKEKGQ</sequence>
<organism evidence="3 4">
    <name type="scientific">Tachysurus vachellii</name>
    <name type="common">Darkbarbel catfish</name>
    <name type="synonym">Pelteobagrus vachellii</name>
    <dbReference type="NCBI Taxonomy" id="175792"/>
    <lineage>
        <taxon>Eukaryota</taxon>
        <taxon>Metazoa</taxon>
        <taxon>Chordata</taxon>
        <taxon>Craniata</taxon>
        <taxon>Vertebrata</taxon>
        <taxon>Euteleostomi</taxon>
        <taxon>Actinopterygii</taxon>
        <taxon>Neopterygii</taxon>
        <taxon>Teleostei</taxon>
        <taxon>Ostariophysi</taxon>
        <taxon>Siluriformes</taxon>
        <taxon>Bagridae</taxon>
        <taxon>Tachysurus</taxon>
    </lineage>
</organism>
<dbReference type="PANTHER" id="PTHR14106">
    <property type="entry name" value="TRIADIN"/>
    <property type="match status" value="1"/>
</dbReference>
<feature type="transmembrane region" description="Helical" evidence="2">
    <location>
        <begin position="45"/>
        <end position="66"/>
    </location>
</feature>
<evidence type="ECO:0008006" key="5">
    <source>
        <dbReference type="Google" id="ProtNLM"/>
    </source>
</evidence>
<gene>
    <name evidence="3" type="ORF">Q7C36_011284</name>
</gene>